<accession>H6X3V8</accession>
<evidence type="ECO:0000313" key="1">
    <source>
        <dbReference type="EMBL" id="AFA44424.1"/>
    </source>
</evidence>
<evidence type="ECO:0000313" key="2">
    <source>
        <dbReference type="Proteomes" id="UP000007524"/>
    </source>
</evidence>
<name>H6X3V8_9CAUD</name>
<dbReference type="Proteomes" id="UP000007524">
    <property type="component" value="Segment"/>
</dbReference>
<dbReference type="OrthoDB" id="13143at10239"/>
<organism evidence="1 2">
    <name type="scientific">Klebsiella phage vB_KleM_RaK2</name>
    <dbReference type="NCBI Taxonomy" id="1147094"/>
    <lineage>
        <taxon>Viruses</taxon>
        <taxon>Duplodnaviria</taxon>
        <taxon>Heunggongvirae</taxon>
        <taxon>Uroviricota</taxon>
        <taxon>Caudoviricetes</taxon>
        <taxon>Alcyoneusvirus</taxon>
        <taxon>Alcyoneusvirus RaK2</taxon>
    </lineage>
</organism>
<dbReference type="GeneID" id="14012739"/>
<dbReference type="KEGG" id="vg:14012739"/>
<dbReference type="EMBL" id="JQ513383">
    <property type="protein sequence ID" value="AFA44424.1"/>
    <property type="molecule type" value="Genomic_DNA"/>
</dbReference>
<protein>
    <submittedName>
        <fullName evidence="1">Uncharacterized protein</fullName>
    </submittedName>
</protein>
<proteinExistence type="predicted"/>
<reference evidence="1 2" key="1">
    <citation type="journal article" date="2012" name="J. Virol.">
        <title>Genome of Klebsiella sp.-Infecting Bacteriophage vB_KleM_RaK2.</title>
        <authorList>
            <person name="Simoliunas E."/>
            <person name="Kaliniene L."/>
            <person name="Truncaite L."/>
            <person name="Klausa V."/>
            <person name="Zajanckauskaite A."/>
            <person name="Meskys R."/>
        </authorList>
    </citation>
    <scope>NUCLEOTIDE SEQUENCE [LARGE SCALE GENOMIC DNA]</scope>
</reference>
<dbReference type="RefSeq" id="YP_007007306.1">
    <property type="nucleotide sequence ID" value="NC_019526.1"/>
</dbReference>
<gene>
    <name evidence="1" type="ORF">RaK2_00151</name>
</gene>
<keyword evidence="2" id="KW-1185">Reference proteome</keyword>
<sequence>MNNQMHVFKITVPGKVLDDKLYYQYTDFEDVVGDATKPPSDAQTVEKSKAYVRMRYFNIQLASLMIPVYATFEPTTAGTCAVIPDTPVLHIGYVSYEPFLSTLSDAARAALDTEDKRTAAAASVIEQLLIDALAKDLVGEQVQVQKTTNRTTSPLTTTEVDYREISIVELDVPGSEVLVTVEYVKL</sequence>